<accession>A0ABQ3HZV8</accession>
<protein>
    <submittedName>
        <fullName evidence="1">Uncharacterized protein</fullName>
    </submittedName>
</protein>
<dbReference type="EMBL" id="BNAF01000010">
    <property type="protein sequence ID" value="GHE42314.1"/>
    <property type="molecule type" value="Genomic_DNA"/>
</dbReference>
<organism evidence="1 2">
    <name type="scientific">Sphingobacterium griseoflavum</name>
    <dbReference type="NCBI Taxonomy" id="1474952"/>
    <lineage>
        <taxon>Bacteria</taxon>
        <taxon>Pseudomonadati</taxon>
        <taxon>Bacteroidota</taxon>
        <taxon>Sphingobacteriia</taxon>
        <taxon>Sphingobacteriales</taxon>
        <taxon>Sphingobacteriaceae</taxon>
        <taxon>Sphingobacterium</taxon>
    </lineage>
</organism>
<sequence>MQIQELNINDTIVSQEDKTPVVTFNIDISILCDTTLDEFTVNGKLDTTSLKDAALRFFSQKIQQKDLDSDL</sequence>
<dbReference type="RefSeq" id="WP_189627220.1">
    <property type="nucleotide sequence ID" value="NZ_BNAF01000010.1"/>
</dbReference>
<evidence type="ECO:0000313" key="1">
    <source>
        <dbReference type="EMBL" id="GHE42314.1"/>
    </source>
</evidence>
<gene>
    <name evidence="1" type="ORF">GCM10017764_26980</name>
</gene>
<keyword evidence="2" id="KW-1185">Reference proteome</keyword>
<name>A0ABQ3HZV8_9SPHI</name>
<dbReference type="Proteomes" id="UP000620550">
    <property type="component" value="Unassembled WGS sequence"/>
</dbReference>
<reference evidence="2" key="1">
    <citation type="journal article" date="2019" name="Int. J. Syst. Evol. Microbiol.">
        <title>The Global Catalogue of Microorganisms (GCM) 10K type strain sequencing project: providing services to taxonomists for standard genome sequencing and annotation.</title>
        <authorList>
            <consortium name="The Broad Institute Genomics Platform"/>
            <consortium name="The Broad Institute Genome Sequencing Center for Infectious Disease"/>
            <person name="Wu L."/>
            <person name="Ma J."/>
        </authorList>
    </citation>
    <scope>NUCLEOTIDE SEQUENCE [LARGE SCALE GENOMIC DNA]</scope>
    <source>
        <strain evidence="2">CGMCC 1.12966</strain>
    </source>
</reference>
<proteinExistence type="predicted"/>
<evidence type="ECO:0000313" key="2">
    <source>
        <dbReference type="Proteomes" id="UP000620550"/>
    </source>
</evidence>
<comment type="caution">
    <text evidence="1">The sequence shown here is derived from an EMBL/GenBank/DDBJ whole genome shotgun (WGS) entry which is preliminary data.</text>
</comment>